<evidence type="ECO:0000313" key="1">
    <source>
        <dbReference type="EMBL" id="KMV13947.1"/>
    </source>
</evidence>
<proteinExistence type="predicted"/>
<dbReference type="AlphaFoldDB" id="A0A0J8TXQ2"/>
<reference evidence="1 2" key="1">
    <citation type="submission" date="2015-06" db="EMBL/GenBank/DDBJ databases">
        <title>Genome sequence of Mycobacterium conceptionense strain MLE.</title>
        <authorList>
            <person name="Greninger A.L."/>
            <person name="Cunningham G."/>
            <person name="Chiu C.Y."/>
            <person name="Miller S."/>
        </authorList>
    </citation>
    <scope>NUCLEOTIDE SEQUENCE [LARGE SCALE GENOMIC DNA]</scope>
    <source>
        <strain evidence="1 2">MLE</strain>
    </source>
</reference>
<gene>
    <name evidence="1" type="ORF">ACT17_32725</name>
</gene>
<name>A0A0J8TXQ2_9MYCO</name>
<sequence length="120" mass="13053">MSAPATDLYGDFTVGRAAELIDDRIREERAVLTAAREAVAAAYRKLTISGLVSGDSTPNLAELRREAFTLRRMVGELEQMRIALSRRDPVAELRAFAAETPNQLLAADAAAMALALLRTH</sequence>
<dbReference type="RefSeq" id="WP_048896530.1">
    <property type="nucleotide sequence ID" value="NZ_LFOD01000064.1"/>
</dbReference>
<comment type="caution">
    <text evidence="1">The sequence shown here is derived from an EMBL/GenBank/DDBJ whole genome shotgun (WGS) entry which is preliminary data.</text>
</comment>
<evidence type="ECO:0000313" key="2">
    <source>
        <dbReference type="Proteomes" id="UP000037594"/>
    </source>
</evidence>
<protein>
    <submittedName>
        <fullName evidence="1">Uncharacterized protein</fullName>
    </submittedName>
</protein>
<organism evidence="1 2">
    <name type="scientific">Mycolicibacterium conceptionense</name>
    <dbReference type="NCBI Taxonomy" id="451644"/>
    <lineage>
        <taxon>Bacteria</taxon>
        <taxon>Bacillati</taxon>
        <taxon>Actinomycetota</taxon>
        <taxon>Actinomycetes</taxon>
        <taxon>Mycobacteriales</taxon>
        <taxon>Mycobacteriaceae</taxon>
        <taxon>Mycolicibacterium</taxon>
    </lineage>
</organism>
<dbReference type="PATRIC" id="fig|451644.5.peg.6725"/>
<accession>A0A0J8TXQ2</accession>
<dbReference type="Proteomes" id="UP000037594">
    <property type="component" value="Unassembled WGS sequence"/>
</dbReference>
<dbReference type="EMBL" id="LFOD01000064">
    <property type="protein sequence ID" value="KMV13947.1"/>
    <property type="molecule type" value="Genomic_DNA"/>
</dbReference>